<evidence type="ECO:0000256" key="1">
    <source>
        <dbReference type="ARBA" id="ARBA00023015"/>
    </source>
</evidence>
<dbReference type="OrthoDB" id="9797341at2"/>
<accession>A0A163XBW1</accession>
<feature type="transmembrane region" description="Helical" evidence="4">
    <location>
        <begin position="345"/>
        <end position="364"/>
    </location>
</feature>
<dbReference type="Gene3D" id="1.10.10.10">
    <property type="entry name" value="Winged helix-like DNA-binding domain superfamily/Winged helix DNA-binding domain"/>
    <property type="match status" value="1"/>
</dbReference>
<sequence>MKATFRHKPINILQTLIYTLLLLWSGISCANTSDSSFEKATSELIFSPINSNFNTQYALDNQGNSWLKITVPSHLLDKPLILQFPSTHVDDYCIYVKQKDKWVRIIKNTDLNGGLIVPQYQENHFITTHSIIYLKSKRPYVNNGDFILVERGEYRSVILSTMIKLEVFYSLFLISIALNFGLYFIFKDKVTLIYCLFIISVIVICLLEDGLFYFLSAGQYNEMLTLGILMPISCLMFSLFVYLFSDIQRLSKKLKYLYLSIFILFVILGISLYLTNNRQYFILLINSALLTALISIILALVYSKRDLSIRMVAYSFSIVALAAIGYYFSIYPGNQLLSFIDMDKIRIILSIAFVVSGYAIWIKVKRLKVDHESLKTEFESLKANQAQTIYEDLKRKEKNPSTHTEENPIKEQSLQDVLKDKYQCTDREIEVIICIWEGLSNQEIAEKLSISLSTTKQHVSNAYIKMEVKNRSQAMILKHTINT</sequence>
<comment type="caution">
    <text evidence="6">The sequence shown here is derived from an EMBL/GenBank/DDBJ whole genome shotgun (WGS) entry which is preliminary data.</text>
</comment>
<dbReference type="Pfam" id="PF07695">
    <property type="entry name" value="7TMR-DISM_7TM"/>
    <property type="match status" value="1"/>
</dbReference>
<dbReference type="Pfam" id="PF00196">
    <property type="entry name" value="GerE"/>
    <property type="match status" value="1"/>
</dbReference>
<feature type="transmembrane region" description="Helical" evidence="4">
    <location>
        <begin position="167"/>
        <end position="186"/>
    </location>
</feature>
<dbReference type="SMART" id="SM00421">
    <property type="entry name" value="HTH_LUXR"/>
    <property type="match status" value="1"/>
</dbReference>
<keyword evidence="4" id="KW-0472">Membrane</keyword>
<evidence type="ECO:0000256" key="3">
    <source>
        <dbReference type="ARBA" id="ARBA00023163"/>
    </source>
</evidence>
<dbReference type="Proteomes" id="UP000076630">
    <property type="component" value="Unassembled WGS sequence"/>
</dbReference>
<dbReference type="PANTHER" id="PTHR44688:SF16">
    <property type="entry name" value="DNA-BINDING TRANSCRIPTIONAL ACTIVATOR DEVR_DOSR"/>
    <property type="match status" value="1"/>
</dbReference>
<protein>
    <recommendedName>
        <fullName evidence="5">HTH luxR-type domain-containing protein</fullName>
    </recommendedName>
</protein>
<keyword evidence="1" id="KW-0805">Transcription regulation</keyword>
<proteinExistence type="predicted"/>
<dbReference type="InterPro" id="IPR016032">
    <property type="entry name" value="Sig_transdc_resp-reg_C-effctor"/>
</dbReference>
<dbReference type="PROSITE" id="PS50043">
    <property type="entry name" value="HTH_LUXR_2"/>
    <property type="match status" value="1"/>
</dbReference>
<dbReference type="EMBL" id="LQNU01000068">
    <property type="protein sequence ID" value="KZE77651.1"/>
    <property type="molecule type" value="Genomic_DNA"/>
</dbReference>
<keyword evidence="3" id="KW-0804">Transcription</keyword>
<dbReference type="GO" id="GO:0006355">
    <property type="term" value="P:regulation of DNA-templated transcription"/>
    <property type="evidence" value="ECO:0007669"/>
    <property type="project" value="InterPro"/>
</dbReference>
<reference evidence="6 7" key="1">
    <citation type="submission" date="2016-01" db="EMBL/GenBank/DDBJ databases">
        <title>Whole genome sequencing of Myroides marinus L41.</title>
        <authorList>
            <person name="Hong K.W."/>
        </authorList>
    </citation>
    <scope>NUCLEOTIDE SEQUENCE [LARGE SCALE GENOMIC DNA]</scope>
    <source>
        <strain evidence="6 7">L41</strain>
    </source>
</reference>
<feature type="transmembrane region" description="Helical" evidence="4">
    <location>
        <begin position="256"/>
        <end position="274"/>
    </location>
</feature>
<feature type="transmembrane region" description="Helical" evidence="4">
    <location>
        <begin position="193"/>
        <end position="217"/>
    </location>
</feature>
<feature type="domain" description="HTH luxR-type" evidence="5">
    <location>
        <begin position="417"/>
        <end position="482"/>
    </location>
</feature>
<organism evidence="6 7">
    <name type="scientific">Myroides marinus</name>
    <dbReference type="NCBI Taxonomy" id="703342"/>
    <lineage>
        <taxon>Bacteria</taxon>
        <taxon>Pseudomonadati</taxon>
        <taxon>Bacteroidota</taxon>
        <taxon>Flavobacteriia</taxon>
        <taxon>Flavobacteriales</taxon>
        <taxon>Flavobacteriaceae</taxon>
        <taxon>Myroides</taxon>
    </lineage>
</organism>
<evidence type="ECO:0000313" key="6">
    <source>
        <dbReference type="EMBL" id="KZE77651.1"/>
    </source>
</evidence>
<feature type="transmembrane region" description="Helical" evidence="4">
    <location>
        <begin position="313"/>
        <end position="333"/>
    </location>
</feature>
<dbReference type="InterPro" id="IPR036388">
    <property type="entry name" value="WH-like_DNA-bd_sf"/>
</dbReference>
<name>A0A163XBW1_9FLAO</name>
<evidence type="ECO:0000256" key="4">
    <source>
        <dbReference type="SAM" id="Phobius"/>
    </source>
</evidence>
<dbReference type="RefSeq" id="WP_038987411.1">
    <property type="nucleotide sequence ID" value="NZ_JWJO01000047.1"/>
</dbReference>
<feature type="transmembrane region" description="Helical" evidence="4">
    <location>
        <begin position="280"/>
        <end position="301"/>
    </location>
</feature>
<keyword evidence="2" id="KW-0238">DNA-binding</keyword>
<keyword evidence="4" id="KW-0812">Transmembrane</keyword>
<dbReference type="AlphaFoldDB" id="A0A163XBW1"/>
<evidence type="ECO:0000313" key="7">
    <source>
        <dbReference type="Proteomes" id="UP000076630"/>
    </source>
</evidence>
<dbReference type="PANTHER" id="PTHR44688">
    <property type="entry name" value="DNA-BINDING TRANSCRIPTIONAL ACTIVATOR DEVR_DOSR"/>
    <property type="match status" value="1"/>
</dbReference>
<evidence type="ECO:0000259" key="5">
    <source>
        <dbReference type="PROSITE" id="PS50043"/>
    </source>
</evidence>
<dbReference type="InterPro" id="IPR000792">
    <property type="entry name" value="Tscrpt_reg_LuxR_C"/>
</dbReference>
<dbReference type="PROSITE" id="PS51257">
    <property type="entry name" value="PROKAR_LIPOPROTEIN"/>
    <property type="match status" value="1"/>
</dbReference>
<dbReference type="InterPro" id="IPR011623">
    <property type="entry name" value="7TMR_DISM_rcpt_extracell_dom1"/>
</dbReference>
<keyword evidence="7" id="KW-1185">Reference proteome</keyword>
<gene>
    <name evidence="6" type="ORF">AV926_13935</name>
</gene>
<feature type="transmembrane region" description="Helical" evidence="4">
    <location>
        <begin position="223"/>
        <end position="244"/>
    </location>
</feature>
<dbReference type="CDD" id="cd06170">
    <property type="entry name" value="LuxR_C_like"/>
    <property type="match status" value="1"/>
</dbReference>
<keyword evidence="4" id="KW-1133">Transmembrane helix</keyword>
<dbReference type="SUPFAM" id="SSF46894">
    <property type="entry name" value="C-terminal effector domain of the bipartite response regulators"/>
    <property type="match status" value="1"/>
</dbReference>
<dbReference type="PRINTS" id="PR00038">
    <property type="entry name" value="HTHLUXR"/>
</dbReference>
<evidence type="ECO:0000256" key="2">
    <source>
        <dbReference type="ARBA" id="ARBA00023125"/>
    </source>
</evidence>
<dbReference type="GO" id="GO:0003677">
    <property type="term" value="F:DNA binding"/>
    <property type="evidence" value="ECO:0007669"/>
    <property type="project" value="UniProtKB-KW"/>
</dbReference>